<comment type="caution">
    <text evidence="9">The sequence shown here is derived from an EMBL/GenBank/DDBJ whole genome shotgun (WGS) entry which is preliminary data.</text>
</comment>
<evidence type="ECO:0000256" key="1">
    <source>
        <dbReference type="ARBA" id="ARBA00008748"/>
    </source>
</evidence>
<dbReference type="AlphaFoldDB" id="A0A7K1FKN5"/>
<feature type="site" description="Transition state stabilizer" evidence="6">
    <location>
        <position position="225"/>
    </location>
</feature>
<sequence>MSGAGSGRDSISGESGPPVMVVNAGSHSLKLAVLDRDLTVLDESDIDAAPDSDEVAEGLGEFLDRAPEVAAVGHRIVHGGPRLSAHQVIDAQVRSALDEARSLAPQHVPPALAALDLCRRRLPETVQVACLDTVFHTGLPEAARTYAVPREWRNDHGVRRYGFHGLSYAWTLARTAELLSRDPADLQVVLTHLGGGSSVCAVRGGRSVWTSMGFTPLEGLPMSHRSGSVDPGMLLWLQKEKGMSADEVSDALEHRSGLLGLSDGLSGDTRELVRAAGAGHRPASLALEVFGLRVRQEIAAAAASLDRLDAVVFSGEIGADQPEVRELVAAGLPVLSVHGGLDTSQDEDHVISRGGVPVLVVRPDEQRQLAIEVRRVLEESGGRPAGPAQQTTPAGAVGTTPGGTPDDGQHFS</sequence>
<evidence type="ECO:0000256" key="7">
    <source>
        <dbReference type="RuleBase" id="RU003835"/>
    </source>
</evidence>
<accession>A0A7K1FKN5</accession>
<comment type="subunit">
    <text evidence="6">Homodimer.</text>
</comment>
<comment type="pathway">
    <text evidence="6">Metabolic intermediate biosynthesis; acetyl-CoA biosynthesis; acetyl-CoA from acetate: step 1/2.</text>
</comment>
<feature type="region of interest" description="Disordered" evidence="8">
    <location>
        <begin position="377"/>
        <end position="412"/>
    </location>
</feature>
<dbReference type="PRINTS" id="PR00471">
    <property type="entry name" value="ACETATEKNASE"/>
</dbReference>
<dbReference type="PANTHER" id="PTHR21060">
    <property type="entry name" value="ACETATE KINASE"/>
    <property type="match status" value="1"/>
</dbReference>
<feature type="binding site" evidence="6">
    <location>
        <position position="365"/>
    </location>
    <ligand>
        <name>Mg(2+)</name>
        <dbReference type="ChEBI" id="CHEBI:18420"/>
    </ligand>
</feature>
<protein>
    <recommendedName>
        <fullName evidence="6">Acetate kinase</fullName>
        <ecNumber evidence="6">2.7.2.1</ecNumber>
    </recommendedName>
    <alternativeName>
        <fullName evidence="6">Acetokinase</fullName>
    </alternativeName>
</protein>
<evidence type="ECO:0000256" key="8">
    <source>
        <dbReference type="SAM" id="MobiDB-lite"/>
    </source>
</evidence>
<dbReference type="EMBL" id="WLYK01000003">
    <property type="protein sequence ID" value="MTD14620.1"/>
    <property type="molecule type" value="Genomic_DNA"/>
</dbReference>
<keyword evidence="6" id="KW-0963">Cytoplasm</keyword>
<comment type="catalytic activity">
    <reaction evidence="6">
        <text>acetate + ATP = acetyl phosphate + ADP</text>
        <dbReference type="Rhea" id="RHEA:11352"/>
        <dbReference type="ChEBI" id="CHEBI:22191"/>
        <dbReference type="ChEBI" id="CHEBI:30089"/>
        <dbReference type="ChEBI" id="CHEBI:30616"/>
        <dbReference type="ChEBI" id="CHEBI:456216"/>
        <dbReference type="EC" id="2.7.2.1"/>
    </reaction>
</comment>
<evidence type="ECO:0000256" key="4">
    <source>
        <dbReference type="ARBA" id="ARBA00022777"/>
    </source>
</evidence>
<dbReference type="GO" id="GO:0005737">
    <property type="term" value="C:cytoplasm"/>
    <property type="evidence" value="ECO:0007669"/>
    <property type="project" value="UniProtKB-SubCell"/>
</dbReference>
<dbReference type="SUPFAM" id="SSF53067">
    <property type="entry name" value="Actin-like ATPase domain"/>
    <property type="match status" value="2"/>
</dbReference>
<dbReference type="PROSITE" id="PS01076">
    <property type="entry name" value="ACETATE_KINASE_2"/>
    <property type="match status" value="1"/>
</dbReference>
<dbReference type="PANTHER" id="PTHR21060:SF15">
    <property type="entry name" value="ACETATE KINASE-RELATED"/>
    <property type="match status" value="1"/>
</dbReference>
<evidence type="ECO:0000313" key="9">
    <source>
        <dbReference type="EMBL" id="MTD14620.1"/>
    </source>
</evidence>
<dbReference type="Proteomes" id="UP000460221">
    <property type="component" value="Unassembled WGS sequence"/>
</dbReference>
<comment type="caution">
    <text evidence="6">Lacks conserved residue(s) required for the propagation of feature annotation.</text>
</comment>
<keyword evidence="3 6" id="KW-0547">Nucleotide-binding</keyword>
<dbReference type="Gene3D" id="3.30.420.40">
    <property type="match status" value="2"/>
</dbReference>
<organism evidence="9 10">
    <name type="scientific">Nakamurella alba</name>
    <dbReference type="NCBI Taxonomy" id="2665158"/>
    <lineage>
        <taxon>Bacteria</taxon>
        <taxon>Bacillati</taxon>
        <taxon>Actinomycetota</taxon>
        <taxon>Actinomycetes</taxon>
        <taxon>Nakamurellales</taxon>
        <taxon>Nakamurellaceae</taxon>
        <taxon>Nakamurella</taxon>
    </lineage>
</organism>
<dbReference type="InterPro" id="IPR023865">
    <property type="entry name" value="Aliphatic_acid_kinase_CS"/>
</dbReference>
<dbReference type="PIRSF" id="PIRSF000722">
    <property type="entry name" value="Acetate_prop_kin"/>
    <property type="match status" value="1"/>
</dbReference>
<evidence type="ECO:0000256" key="5">
    <source>
        <dbReference type="ARBA" id="ARBA00022840"/>
    </source>
</evidence>
<feature type="site" description="Transition state stabilizer" evidence="6">
    <location>
        <position position="164"/>
    </location>
</feature>
<keyword evidence="2 6" id="KW-0808">Transferase</keyword>
<gene>
    <name evidence="6" type="primary">ackA</name>
    <name evidence="9" type="ORF">GIS00_11770</name>
</gene>
<dbReference type="GO" id="GO:0006085">
    <property type="term" value="P:acetyl-CoA biosynthetic process"/>
    <property type="evidence" value="ECO:0007669"/>
    <property type="project" value="UniProtKB-UniRule"/>
</dbReference>
<feature type="binding site" evidence="6">
    <location>
        <begin position="192"/>
        <end position="196"/>
    </location>
    <ligand>
        <name>ATP</name>
        <dbReference type="ChEBI" id="CHEBI:30616"/>
    </ligand>
</feature>
<reference evidence="9 10" key="1">
    <citation type="submission" date="2019-11" db="EMBL/GenBank/DDBJ databases">
        <authorList>
            <person name="Jiang L.-Q."/>
        </authorList>
    </citation>
    <scope>NUCLEOTIDE SEQUENCE [LARGE SCALE GENOMIC DNA]</scope>
    <source>
        <strain evidence="9 10">YIM 132087</strain>
    </source>
</reference>
<evidence type="ECO:0000256" key="6">
    <source>
        <dbReference type="HAMAP-Rule" id="MF_00020"/>
    </source>
</evidence>
<dbReference type="InterPro" id="IPR004372">
    <property type="entry name" value="Ac/propionate_kinase"/>
</dbReference>
<keyword evidence="6" id="KW-0460">Magnesium</keyword>
<evidence type="ECO:0000256" key="2">
    <source>
        <dbReference type="ARBA" id="ARBA00022679"/>
    </source>
</evidence>
<dbReference type="GO" id="GO:0008776">
    <property type="term" value="F:acetate kinase activity"/>
    <property type="evidence" value="ECO:0007669"/>
    <property type="project" value="UniProtKB-UniRule"/>
</dbReference>
<feature type="active site" description="Proton donor/acceptor" evidence="6">
    <location>
        <position position="132"/>
    </location>
</feature>
<dbReference type="Pfam" id="PF00871">
    <property type="entry name" value="Acetate_kinase"/>
    <property type="match status" value="1"/>
</dbReference>
<evidence type="ECO:0000313" key="10">
    <source>
        <dbReference type="Proteomes" id="UP000460221"/>
    </source>
</evidence>
<keyword evidence="5 6" id="KW-0067">ATP-binding</keyword>
<comment type="subcellular location">
    <subcellularLocation>
        <location evidence="6">Cytoplasm</location>
    </subcellularLocation>
</comment>
<comment type="function">
    <text evidence="6">Catalyzes the formation of acetyl phosphate from acetate and ATP. Can also catalyze the reverse reaction.</text>
</comment>
<dbReference type="GO" id="GO:0006083">
    <property type="term" value="P:acetate metabolic process"/>
    <property type="evidence" value="ECO:0007669"/>
    <property type="project" value="TreeGrafter"/>
</dbReference>
<keyword evidence="10" id="KW-1185">Reference proteome</keyword>
<dbReference type="GO" id="GO:0005524">
    <property type="term" value="F:ATP binding"/>
    <property type="evidence" value="ECO:0007669"/>
    <property type="project" value="UniProtKB-KW"/>
</dbReference>
<dbReference type="EC" id="2.7.2.1" evidence="6"/>
<dbReference type="InterPro" id="IPR000890">
    <property type="entry name" value="Aliphatic_acid_kin_short-chain"/>
</dbReference>
<dbReference type="UniPathway" id="UPA00340">
    <property type="reaction ID" value="UER00458"/>
</dbReference>
<dbReference type="GO" id="GO:0000287">
    <property type="term" value="F:magnesium ion binding"/>
    <property type="evidence" value="ECO:0007669"/>
    <property type="project" value="UniProtKB-UniRule"/>
</dbReference>
<comment type="cofactor">
    <cofactor evidence="6">
        <name>Mg(2+)</name>
        <dbReference type="ChEBI" id="CHEBI:18420"/>
    </cofactor>
    <cofactor evidence="6">
        <name>Mn(2+)</name>
        <dbReference type="ChEBI" id="CHEBI:29035"/>
    </cofactor>
    <text evidence="6">Mg(2+). Can also accept Mn(2+).</text>
</comment>
<keyword evidence="4 6" id="KW-0418">Kinase</keyword>
<comment type="similarity">
    <text evidence="1 6 7">Belongs to the acetokinase family.</text>
</comment>
<dbReference type="HAMAP" id="MF_00020">
    <property type="entry name" value="Acetate_kinase"/>
    <property type="match status" value="1"/>
</dbReference>
<evidence type="ECO:0000256" key="3">
    <source>
        <dbReference type="ARBA" id="ARBA00022741"/>
    </source>
</evidence>
<keyword evidence="6" id="KW-0479">Metal-binding</keyword>
<name>A0A7K1FKN5_9ACTN</name>
<feature type="binding site" evidence="6">
    <location>
        <position position="75"/>
    </location>
    <ligand>
        <name>substrate</name>
    </ligand>
</feature>
<proteinExistence type="inferred from homology"/>
<dbReference type="InterPro" id="IPR043129">
    <property type="entry name" value="ATPase_NBD"/>
</dbReference>
<feature type="compositionally biased region" description="Low complexity" evidence="8">
    <location>
        <begin position="388"/>
        <end position="406"/>
    </location>
</feature>
<feature type="binding site" evidence="6">
    <location>
        <begin position="268"/>
        <end position="270"/>
    </location>
    <ligand>
        <name>ATP</name>
        <dbReference type="ChEBI" id="CHEBI:30616"/>
    </ligand>
</feature>